<reference evidence="2 3" key="1">
    <citation type="submission" date="2021-03" db="EMBL/GenBank/DDBJ databases">
        <title>Sequencing the genomes of 1000 actinobacteria strains.</title>
        <authorList>
            <person name="Klenk H.-P."/>
        </authorList>
    </citation>
    <scope>NUCLEOTIDE SEQUENCE [LARGE SCALE GENOMIC DNA]</scope>
    <source>
        <strain evidence="2 3">DSM 14564</strain>
    </source>
</reference>
<accession>A0ABS4YM71</accession>
<feature type="transmembrane region" description="Helical" evidence="1">
    <location>
        <begin position="28"/>
        <end position="46"/>
    </location>
</feature>
<evidence type="ECO:0000256" key="1">
    <source>
        <dbReference type="SAM" id="Phobius"/>
    </source>
</evidence>
<dbReference type="Proteomes" id="UP000698222">
    <property type="component" value="Unassembled WGS sequence"/>
</dbReference>
<evidence type="ECO:0008006" key="4">
    <source>
        <dbReference type="Google" id="ProtNLM"/>
    </source>
</evidence>
<organism evidence="2 3">
    <name type="scientific">Brachybacterium fresconis</name>
    <dbReference type="NCBI Taxonomy" id="173363"/>
    <lineage>
        <taxon>Bacteria</taxon>
        <taxon>Bacillati</taxon>
        <taxon>Actinomycetota</taxon>
        <taxon>Actinomycetes</taxon>
        <taxon>Micrococcales</taxon>
        <taxon>Dermabacteraceae</taxon>
        <taxon>Brachybacterium</taxon>
    </lineage>
</organism>
<name>A0ABS4YM71_9MICO</name>
<keyword evidence="3" id="KW-1185">Reference proteome</keyword>
<proteinExistence type="predicted"/>
<keyword evidence="1" id="KW-1133">Transmembrane helix</keyword>
<protein>
    <recommendedName>
        <fullName evidence="4">Transmembrane protein</fullName>
    </recommendedName>
</protein>
<sequence>MAPRYWVEELITLEGQPHRTVHRRAGRGFMAGVIFTAVACIAGSLWGRRMGLRAKKVQDAFDRKIRGQSDRSSDTPCDTP</sequence>
<dbReference type="EMBL" id="JAGIOC010000001">
    <property type="protein sequence ID" value="MBP2409893.1"/>
    <property type="molecule type" value="Genomic_DNA"/>
</dbReference>
<dbReference type="RefSeq" id="WP_209892625.1">
    <property type="nucleotide sequence ID" value="NZ_BAAAJV010000046.1"/>
</dbReference>
<keyword evidence="1" id="KW-0472">Membrane</keyword>
<gene>
    <name evidence="2" type="ORF">JOF44_002796</name>
</gene>
<evidence type="ECO:0000313" key="3">
    <source>
        <dbReference type="Proteomes" id="UP000698222"/>
    </source>
</evidence>
<comment type="caution">
    <text evidence="2">The sequence shown here is derived from an EMBL/GenBank/DDBJ whole genome shotgun (WGS) entry which is preliminary data.</text>
</comment>
<keyword evidence="1" id="KW-0812">Transmembrane</keyword>
<evidence type="ECO:0000313" key="2">
    <source>
        <dbReference type="EMBL" id="MBP2409893.1"/>
    </source>
</evidence>